<dbReference type="OrthoDB" id="4426339at2"/>
<dbReference type="RefSeq" id="WP_070954806.1">
    <property type="nucleotide sequence ID" value="NZ_CP015208.1"/>
</dbReference>
<evidence type="ECO:0000313" key="2">
    <source>
        <dbReference type="Proteomes" id="UP000243784"/>
    </source>
</evidence>
<gene>
    <name evidence="1" type="ORF">A4Z71_04910</name>
</gene>
<keyword evidence="2" id="KW-1185">Reference proteome</keyword>
<sequence length="339" mass="36918">MVTRINPSLPALWRDPKNMQIGYGKKAVQLGNLSLSQEKLVAALFIGVADSQFDLIAQQTGNSITESTELLTALEKTLIRDRDRNFQLSPELVSSMFAEISRANLEHNQSGNQIVAMRATRKIFINELTASGLLAAQALASCGIGQIFTGDRELVSKADLGPCGYPAQLLGKPRITATRDLLSASPNQTQISFNASVSENVDAALLLGQEIVDPSSYQNFLSSDTPHAALIFKQDGLWFSGLVRPGLTPCLNCYLSAQHDEDSAFPTLASQLVNSKSRLDDTASRLFAAAIATRRLLQYLDSETTGATFELGALQFNYSTPEIEAFDWKFAHNCTCNFS</sequence>
<dbReference type="STRING" id="535712.A4Z71_04910"/>
<organism evidence="1 2">
    <name type="scientific">Candidatus Rhodoluna planktonica</name>
    <dbReference type="NCBI Taxonomy" id="535712"/>
    <lineage>
        <taxon>Bacteria</taxon>
        <taxon>Bacillati</taxon>
        <taxon>Actinomycetota</taxon>
        <taxon>Actinomycetes</taxon>
        <taxon>Micrococcales</taxon>
        <taxon>Microbacteriaceae</taxon>
        <taxon>Luna cluster</taxon>
        <taxon>Luna-1 subcluster</taxon>
        <taxon>Rhodoluna</taxon>
    </lineage>
</organism>
<name>A0A1D9DZV4_9MICO</name>
<dbReference type="KEGG" id="rpla:A4Z71_04910"/>
<dbReference type="EMBL" id="CP015208">
    <property type="protein sequence ID" value="AOY56300.1"/>
    <property type="molecule type" value="Genomic_DNA"/>
</dbReference>
<proteinExistence type="predicted"/>
<dbReference type="Proteomes" id="UP000243784">
    <property type="component" value="Chromosome"/>
</dbReference>
<evidence type="ECO:0000313" key="1">
    <source>
        <dbReference type="EMBL" id="AOY56300.1"/>
    </source>
</evidence>
<dbReference type="Gene3D" id="3.40.50.720">
    <property type="entry name" value="NAD(P)-binding Rossmann-like Domain"/>
    <property type="match status" value="1"/>
</dbReference>
<dbReference type="AlphaFoldDB" id="A0A1D9DZV4"/>
<evidence type="ECO:0008006" key="3">
    <source>
        <dbReference type="Google" id="ProtNLM"/>
    </source>
</evidence>
<accession>A0A1D9DZV4</accession>
<reference evidence="1 2" key="1">
    <citation type="journal article" date="2016" name="Biochim. Biophys. Acta">
        <title>Photochemical characterization of actinorhodopsin and its functional existence in the natural host.</title>
        <authorList>
            <person name="Nakamura S."/>
            <person name="Kikukawa T."/>
            <person name="Tamogami J."/>
            <person name="Kamiya M."/>
            <person name="Aizawa T."/>
            <person name="Hahn M.W."/>
            <person name="Ihara K."/>
            <person name="Kamo N."/>
            <person name="Demura M."/>
        </authorList>
    </citation>
    <scope>NUCLEOTIDE SEQUENCE [LARGE SCALE GENOMIC DNA]</scope>
    <source>
        <strain evidence="1 2">MWH-Dar1</strain>
    </source>
</reference>
<protein>
    <recommendedName>
        <fullName evidence="3">THIF-type NAD/FAD binding fold domain-containing protein</fullName>
    </recommendedName>
</protein>